<keyword evidence="2" id="KW-1185">Reference proteome</keyword>
<proteinExistence type="predicted"/>
<organism evidence="1 2">
    <name type="scientific">Bauhinia variegata</name>
    <name type="common">Purple orchid tree</name>
    <name type="synonym">Phanera variegata</name>
    <dbReference type="NCBI Taxonomy" id="167791"/>
    <lineage>
        <taxon>Eukaryota</taxon>
        <taxon>Viridiplantae</taxon>
        <taxon>Streptophyta</taxon>
        <taxon>Embryophyta</taxon>
        <taxon>Tracheophyta</taxon>
        <taxon>Spermatophyta</taxon>
        <taxon>Magnoliopsida</taxon>
        <taxon>eudicotyledons</taxon>
        <taxon>Gunneridae</taxon>
        <taxon>Pentapetalae</taxon>
        <taxon>rosids</taxon>
        <taxon>fabids</taxon>
        <taxon>Fabales</taxon>
        <taxon>Fabaceae</taxon>
        <taxon>Cercidoideae</taxon>
        <taxon>Cercideae</taxon>
        <taxon>Bauhiniinae</taxon>
        <taxon>Bauhinia</taxon>
    </lineage>
</organism>
<dbReference type="EMBL" id="CM039434">
    <property type="protein sequence ID" value="KAI4322890.1"/>
    <property type="molecule type" value="Genomic_DNA"/>
</dbReference>
<gene>
    <name evidence="1" type="ORF">L6164_022541</name>
</gene>
<sequence>MFHGDGELTARYITPSFTRPNLFPAPSPSTLEFSSTFFSILASPQTHLQTQKKMAAWAAAARQASNLARLSSPKSASGAHATSLVQRRGMAGGGDHHGPSKVNIWEDPLSPSKWKEEHFVIVSLAGWGAFIYGGYKFFTRGNGKKEEKVGEAPQKA</sequence>
<comment type="caution">
    <text evidence="1">The sequence shown here is derived from an EMBL/GenBank/DDBJ whole genome shotgun (WGS) entry which is preliminary data.</text>
</comment>
<dbReference type="Proteomes" id="UP000828941">
    <property type="component" value="Chromosome 9"/>
</dbReference>
<accession>A0ACB9MGF6</accession>
<reference evidence="1 2" key="1">
    <citation type="journal article" date="2022" name="DNA Res.">
        <title>Chromosomal-level genome assembly of the orchid tree Bauhinia variegata (Leguminosae; Cercidoideae) supports the allotetraploid origin hypothesis of Bauhinia.</title>
        <authorList>
            <person name="Zhong Y."/>
            <person name="Chen Y."/>
            <person name="Zheng D."/>
            <person name="Pang J."/>
            <person name="Liu Y."/>
            <person name="Luo S."/>
            <person name="Meng S."/>
            <person name="Qian L."/>
            <person name="Wei D."/>
            <person name="Dai S."/>
            <person name="Zhou R."/>
        </authorList>
    </citation>
    <scope>NUCLEOTIDE SEQUENCE [LARGE SCALE GENOMIC DNA]</scope>
    <source>
        <strain evidence="1">BV-YZ2020</strain>
    </source>
</reference>
<name>A0ACB9MGF6_BAUVA</name>
<evidence type="ECO:0000313" key="1">
    <source>
        <dbReference type="EMBL" id="KAI4322890.1"/>
    </source>
</evidence>
<protein>
    <submittedName>
        <fullName evidence="1">Uncharacterized protein</fullName>
    </submittedName>
</protein>
<evidence type="ECO:0000313" key="2">
    <source>
        <dbReference type="Proteomes" id="UP000828941"/>
    </source>
</evidence>